<dbReference type="InterPro" id="IPR042105">
    <property type="entry name" value="Ribosomal_bL31_sf"/>
</dbReference>
<evidence type="ECO:0000256" key="2">
    <source>
        <dbReference type="ARBA" id="ARBA00022980"/>
    </source>
</evidence>
<evidence type="ECO:0000313" key="5">
    <source>
        <dbReference type="EMBL" id="KAK3250805.1"/>
    </source>
</evidence>
<dbReference type="PRINTS" id="PR01249">
    <property type="entry name" value="RIBOSOMALL31"/>
</dbReference>
<reference evidence="5 6" key="1">
    <citation type="journal article" date="2015" name="Genome Biol. Evol.">
        <title>Comparative Genomics of a Bacterivorous Green Alga Reveals Evolutionary Causalities and Consequences of Phago-Mixotrophic Mode of Nutrition.</title>
        <authorList>
            <person name="Burns J.A."/>
            <person name="Paasch A."/>
            <person name="Narechania A."/>
            <person name="Kim E."/>
        </authorList>
    </citation>
    <scope>NUCLEOTIDE SEQUENCE [LARGE SCALE GENOMIC DNA]</scope>
    <source>
        <strain evidence="5 6">PLY_AMNH</strain>
    </source>
</reference>
<gene>
    <name evidence="5" type="ORF">CYMTET_39839</name>
</gene>
<dbReference type="InterPro" id="IPR002150">
    <property type="entry name" value="Ribosomal_bL31"/>
</dbReference>
<keyword evidence="2 4" id="KW-0689">Ribosomal protein</keyword>
<dbReference type="GO" id="GO:0005840">
    <property type="term" value="C:ribosome"/>
    <property type="evidence" value="ECO:0007669"/>
    <property type="project" value="UniProtKB-KW"/>
</dbReference>
<dbReference type="Proteomes" id="UP001190700">
    <property type="component" value="Unassembled WGS sequence"/>
</dbReference>
<dbReference type="GO" id="GO:0006412">
    <property type="term" value="P:translation"/>
    <property type="evidence" value="ECO:0007669"/>
    <property type="project" value="InterPro"/>
</dbReference>
<sequence length="139" mass="15194">MAAIASFASLTAVPQQNTRYGSKASICTQTHRASQSAQIRGSQTGLKVQNGMRVTCRKEGIHPEWHEKAQVICNGEVVMETSGTQESYNVDLWSGNHPFYRGNSGTVVTDEGRVNKFKSRFAGLTLGTVVGTQEDEEEK</sequence>
<comment type="similarity">
    <text evidence="1">Belongs to the bacterial ribosomal protein bL31 family. Type A subfamily.</text>
</comment>
<proteinExistence type="inferred from homology"/>
<comment type="caution">
    <text evidence="5">The sequence shown here is derived from an EMBL/GenBank/DDBJ whole genome shotgun (WGS) entry which is preliminary data.</text>
</comment>
<organism evidence="5 6">
    <name type="scientific">Cymbomonas tetramitiformis</name>
    <dbReference type="NCBI Taxonomy" id="36881"/>
    <lineage>
        <taxon>Eukaryota</taxon>
        <taxon>Viridiplantae</taxon>
        <taxon>Chlorophyta</taxon>
        <taxon>Pyramimonadophyceae</taxon>
        <taxon>Pyramimonadales</taxon>
        <taxon>Pyramimonadaceae</taxon>
        <taxon>Cymbomonas</taxon>
    </lineage>
</organism>
<evidence type="ECO:0000256" key="3">
    <source>
        <dbReference type="ARBA" id="ARBA00023274"/>
    </source>
</evidence>
<dbReference type="GO" id="GO:1990904">
    <property type="term" value="C:ribonucleoprotein complex"/>
    <property type="evidence" value="ECO:0007669"/>
    <property type="project" value="UniProtKB-KW"/>
</dbReference>
<evidence type="ECO:0000256" key="4">
    <source>
        <dbReference type="RuleBase" id="RU000564"/>
    </source>
</evidence>
<keyword evidence="3 4" id="KW-0687">Ribonucleoprotein</keyword>
<dbReference type="AlphaFoldDB" id="A0AAE0CB24"/>
<name>A0AAE0CB24_9CHLO</name>
<dbReference type="Pfam" id="PF01197">
    <property type="entry name" value="Ribosomal_L31"/>
    <property type="match status" value="1"/>
</dbReference>
<dbReference type="NCBIfam" id="TIGR00105">
    <property type="entry name" value="L31"/>
    <property type="match status" value="1"/>
</dbReference>
<protein>
    <recommendedName>
        <fullName evidence="4">50S ribosomal protein L31</fullName>
    </recommendedName>
</protein>
<evidence type="ECO:0000313" key="6">
    <source>
        <dbReference type="Proteomes" id="UP001190700"/>
    </source>
</evidence>
<dbReference type="SUPFAM" id="SSF143800">
    <property type="entry name" value="L28p-like"/>
    <property type="match status" value="1"/>
</dbReference>
<dbReference type="PANTHER" id="PTHR33280:SF1">
    <property type="entry name" value="LARGE RIBOSOMAL SUBUNIT PROTEIN BL31C"/>
    <property type="match status" value="1"/>
</dbReference>
<accession>A0AAE0CB24</accession>
<dbReference type="Gene3D" id="4.10.830.30">
    <property type="entry name" value="Ribosomal protein L31"/>
    <property type="match status" value="1"/>
</dbReference>
<dbReference type="GO" id="GO:0003735">
    <property type="term" value="F:structural constituent of ribosome"/>
    <property type="evidence" value="ECO:0007669"/>
    <property type="project" value="InterPro"/>
</dbReference>
<keyword evidence="6" id="KW-1185">Reference proteome</keyword>
<dbReference type="NCBIfam" id="NF001809">
    <property type="entry name" value="PRK00528.1"/>
    <property type="match status" value="1"/>
</dbReference>
<dbReference type="InterPro" id="IPR034704">
    <property type="entry name" value="Ribosomal_bL28/bL31-like_sf"/>
</dbReference>
<dbReference type="PANTHER" id="PTHR33280">
    <property type="entry name" value="50S RIBOSOMAL PROTEIN L31, CHLOROPLASTIC"/>
    <property type="match status" value="1"/>
</dbReference>
<evidence type="ECO:0000256" key="1">
    <source>
        <dbReference type="ARBA" id="ARBA00009296"/>
    </source>
</evidence>
<dbReference type="EMBL" id="LGRX02026471">
    <property type="protein sequence ID" value="KAK3250805.1"/>
    <property type="molecule type" value="Genomic_DNA"/>
</dbReference>